<dbReference type="AlphaFoldDB" id="A0A6G1JSD7"/>
<gene>
    <name evidence="1" type="ORF">K504DRAFT_180330</name>
</gene>
<protein>
    <recommendedName>
        <fullName evidence="3">Amidohydrolase-related domain-containing protein</fullName>
    </recommendedName>
</protein>
<sequence>MIAATKVVARYYKLADRGVIAQGTKAELVLLKGSSRVNTLLTLDIAKRVGDGD</sequence>
<accession>A0A6G1JSD7</accession>
<dbReference type="OrthoDB" id="5595695at2759"/>
<evidence type="ECO:0000313" key="2">
    <source>
        <dbReference type="Proteomes" id="UP000799428"/>
    </source>
</evidence>
<reference evidence="1" key="1">
    <citation type="journal article" date="2020" name="Stud. Mycol.">
        <title>101 Dothideomycetes genomes: a test case for predicting lifestyles and emergence of pathogens.</title>
        <authorList>
            <person name="Haridas S."/>
            <person name="Albert R."/>
            <person name="Binder M."/>
            <person name="Bloem J."/>
            <person name="Labutti K."/>
            <person name="Salamov A."/>
            <person name="Andreopoulos B."/>
            <person name="Baker S."/>
            <person name="Barry K."/>
            <person name="Bills G."/>
            <person name="Bluhm B."/>
            <person name="Cannon C."/>
            <person name="Castanera R."/>
            <person name="Culley D."/>
            <person name="Daum C."/>
            <person name="Ezra D."/>
            <person name="Gonzalez J."/>
            <person name="Henrissat B."/>
            <person name="Kuo A."/>
            <person name="Liang C."/>
            <person name="Lipzen A."/>
            <person name="Lutzoni F."/>
            <person name="Magnuson J."/>
            <person name="Mondo S."/>
            <person name="Nolan M."/>
            <person name="Ohm R."/>
            <person name="Pangilinan J."/>
            <person name="Park H.-J."/>
            <person name="Ramirez L."/>
            <person name="Alfaro M."/>
            <person name="Sun H."/>
            <person name="Tritt A."/>
            <person name="Yoshinaga Y."/>
            <person name="Zwiers L.-H."/>
            <person name="Turgeon B."/>
            <person name="Goodwin S."/>
            <person name="Spatafora J."/>
            <person name="Crous P."/>
            <person name="Grigoriev I."/>
        </authorList>
    </citation>
    <scope>NUCLEOTIDE SEQUENCE</scope>
    <source>
        <strain evidence="1">CBS 279.74</strain>
    </source>
</reference>
<dbReference type="Proteomes" id="UP000799428">
    <property type="component" value="Unassembled WGS sequence"/>
</dbReference>
<dbReference type="EMBL" id="MU005788">
    <property type="protein sequence ID" value="KAF2703192.1"/>
    <property type="molecule type" value="Genomic_DNA"/>
</dbReference>
<proteinExistence type="predicted"/>
<evidence type="ECO:0000313" key="1">
    <source>
        <dbReference type="EMBL" id="KAF2703192.1"/>
    </source>
</evidence>
<name>A0A6G1JSD7_9PLEO</name>
<evidence type="ECO:0008006" key="3">
    <source>
        <dbReference type="Google" id="ProtNLM"/>
    </source>
</evidence>
<organism evidence="1 2">
    <name type="scientific">Pleomassaria siparia CBS 279.74</name>
    <dbReference type="NCBI Taxonomy" id="1314801"/>
    <lineage>
        <taxon>Eukaryota</taxon>
        <taxon>Fungi</taxon>
        <taxon>Dikarya</taxon>
        <taxon>Ascomycota</taxon>
        <taxon>Pezizomycotina</taxon>
        <taxon>Dothideomycetes</taxon>
        <taxon>Pleosporomycetidae</taxon>
        <taxon>Pleosporales</taxon>
        <taxon>Pleomassariaceae</taxon>
        <taxon>Pleomassaria</taxon>
    </lineage>
</organism>
<keyword evidence="2" id="KW-1185">Reference proteome</keyword>